<evidence type="ECO:0000256" key="1">
    <source>
        <dbReference type="SAM" id="MobiDB-lite"/>
    </source>
</evidence>
<reference evidence="4" key="1">
    <citation type="submission" date="2025-08" db="UniProtKB">
        <authorList>
            <consortium name="RefSeq"/>
        </authorList>
    </citation>
    <scope>IDENTIFICATION</scope>
    <source>
        <tissue evidence="4">Total insect</tissue>
    </source>
</reference>
<gene>
    <name evidence="4" type="primary">LOC117638900</name>
</gene>
<dbReference type="InterPro" id="IPR025605">
    <property type="entry name" value="OST-HTH/LOTUS_dom"/>
</dbReference>
<dbReference type="Pfam" id="PF12872">
    <property type="entry name" value="OST-HTH"/>
    <property type="match status" value="1"/>
</dbReference>
<organism evidence="4">
    <name type="scientific">Thrips palmi</name>
    <name type="common">Melon thrips</name>
    <dbReference type="NCBI Taxonomy" id="161013"/>
    <lineage>
        <taxon>Eukaryota</taxon>
        <taxon>Metazoa</taxon>
        <taxon>Ecdysozoa</taxon>
        <taxon>Arthropoda</taxon>
        <taxon>Hexapoda</taxon>
        <taxon>Insecta</taxon>
        <taxon>Pterygota</taxon>
        <taxon>Neoptera</taxon>
        <taxon>Paraneoptera</taxon>
        <taxon>Thysanoptera</taxon>
        <taxon>Terebrantia</taxon>
        <taxon>Thripoidea</taxon>
        <taxon>Thripidae</taxon>
        <taxon>Thrips</taxon>
    </lineage>
</organism>
<feature type="compositionally biased region" description="Polar residues" evidence="1">
    <location>
        <begin position="187"/>
        <end position="199"/>
    </location>
</feature>
<dbReference type="InterPro" id="IPR033447">
    <property type="entry name" value="OSK"/>
</dbReference>
<feature type="region of interest" description="Disordered" evidence="1">
    <location>
        <begin position="77"/>
        <end position="243"/>
    </location>
</feature>
<dbReference type="KEGG" id="tpal:117638900"/>
<dbReference type="InterPro" id="IPR036514">
    <property type="entry name" value="SGNH_hydro_sf"/>
</dbReference>
<accession>A0A6P8Y192</accession>
<dbReference type="Pfam" id="PF17182">
    <property type="entry name" value="OSK"/>
    <property type="match status" value="1"/>
</dbReference>
<dbReference type="GeneID" id="117638900"/>
<dbReference type="Gene3D" id="3.40.50.1110">
    <property type="entry name" value="SGNH hydrolase"/>
    <property type="match status" value="1"/>
</dbReference>
<evidence type="ECO:0000313" key="3">
    <source>
        <dbReference type="Proteomes" id="UP000515158"/>
    </source>
</evidence>
<dbReference type="InterPro" id="IPR041966">
    <property type="entry name" value="LOTUS-like"/>
</dbReference>
<dbReference type="PROSITE" id="PS51644">
    <property type="entry name" value="HTH_OST"/>
    <property type="match status" value="1"/>
</dbReference>
<evidence type="ECO:0000259" key="2">
    <source>
        <dbReference type="PROSITE" id="PS51644"/>
    </source>
</evidence>
<keyword evidence="3" id="KW-1185">Reference proteome</keyword>
<dbReference type="OrthoDB" id="10034606at2759"/>
<feature type="compositionally biased region" description="Basic residues" evidence="1">
    <location>
        <begin position="86"/>
        <end position="102"/>
    </location>
</feature>
<feature type="compositionally biased region" description="Low complexity" evidence="1">
    <location>
        <begin position="207"/>
        <end position="217"/>
    </location>
</feature>
<feature type="region of interest" description="Disordered" evidence="1">
    <location>
        <begin position="257"/>
        <end position="345"/>
    </location>
</feature>
<feature type="compositionally biased region" description="Low complexity" evidence="1">
    <location>
        <begin position="314"/>
        <end position="342"/>
    </location>
</feature>
<dbReference type="CDD" id="cd09972">
    <property type="entry name" value="LOTUS_TDRD_OSKAR"/>
    <property type="match status" value="1"/>
</dbReference>
<dbReference type="Gene3D" id="3.30.420.610">
    <property type="entry name" value="LOTUS domain-like"/>
    <property type="match status" value="1"/>
</dbReference>
<sequence length="601" mass="67209">MDDDITIIKSLIAISKGGLLLKDIQREYRDMNGYSLNFRKYGFESIEQMLQSSKDIVLRPSVRGTLCQVHDEKMSHVTSLVDRTKTRGAKKNRPGPKLKSYNHSRGFSPQPRYGVSRRGSVSELNRRPFQPANRMQYDNHRRAASPRTQAVSRFPATSHKKQYSQNYHHHPQSSANHFERSKRNEPQPLQSNAIGSTVSIPLKTTDDTSSGWSSDSSEPPHTIKPSEPAVRKPSEPNLRSQTVVKAQAVNKACQVIKGSSTTSDSDWSSLESESAASRTDVSKKITTHPRINYPSVPLQNDAAKLRPQLKTKSDSNSDWSDSSGHSKQQPSQSSSSSKPSSSAMPYAERPLMVGGVGRGRAYLQLSKVKPEMHRLQHPSTDVIVTGSPCNRETSRTVKDGLSTILVKVRKPAIAIPKLKEVTTLYQLPNFASYQFIGDFLLHRVAEVTLGLKFPENRGLCRCHFSIVDCIKEIRKNGSSRPIILMIGMTDILEGATFDEMKKLTTLLLQTMSARSIVLLTLPVLPSFIQIGFESKLAVLEKYNKWLLNLPLQRKFKAIIETEQYLYCDAPFYSRTARSEVETFSDAGCWVVIDEITAAATK</sequence>
<dbReference type="AlphaFoldDB" id="A0A6P8Y192"/>
<feature type="compositionally biased region" description="Low complexity" evidence="1">
    <location>
        <begin position="259"/>
        <end position="277"/>
    </location>
</feature>
<proteinExistence type="predicted"/>
<dbReference type="InParanoid" id="A0A6P8Y192"/>
<evidence type="ECO:0000313" key="4">
    <source>
        <dbReference type="RefSeq" id="XP_034229960.1"/>
    </source>
</evidence>
<dbReference type="Proteomes" id="UP000515158">
    <property type="component" value="Unplaced"/>
</dbReference>
<feature type="domain" description="HTH OST-type" evidence="2">
    <location>
        <begin position="1"/>
        <end position="73"/>
    </location>
</feature>
<protein>
    <submittedName>
        <fullName evidence="4">Uncharacterized protein LOC117638900 isoform X1</fullName>
    </submittedName>
</protein>
<dbReference type="RefSeq" id="XP_034229960.1">
    <property type="nucleotide sequence ID" value="XM_034374069.1"/>
</dbReference>
<feature type="compositionally biased region" description="Basic residues" evidence="1">
    <location>
        <begin position="158"/>
        <end position="171"/>
    </location>
</feature>
<name>A0A6P8Y192_THRPL</name>